<dbReference type="InterPro" id="IPR003798">
    <property type="entry name" value="DNA_recombination_RmuC"/>
</dbReference>
<comment type="similarity">
    <text evidence="2">Belongs to the RmuC family.</text>
</comment>
<dbReference type="Pfam" id="PF02646">
    <property type="entry name" value="RmuC"/>
    <property type="match status" value="1"/>
</dbReference>
<dbReference type="EMBL" id="BMKF01000002">
    <property type="protein sequence ID" value="GGB78133.1"/>
    <property type="molecule type" value="Genomic_DNA"/>
</dbReference>
<gene>
    <name evidence="9" type="ORF">GCM10011503_28660</name>
</gene>
<evidence type="ECO:0000256" key="1">
    <source>
        <dbReference type="ARBA" id="ARBA00003416"/>
    </source>
</evidence>
<accession>A0ABQ1JUK1</accession>
<dbReference type="RefSeq" id="WP_084393219.1">
    <property type="nucleotide sequence ID" value="NZ_BMKF01000002.1"/>
</dbReference>
<evidence type="ECO:0000256" key="3">
    <source>
        <dbReference type="ARBA" id="ARBA00021840"/>
    </source>
</evidence>
<dbReference type="PANTHER" id="PTHR30563">
    <property type="entry name" value="DNA RECOMBINATION PROTEIN RMUC"/>
    <property type="match status" value="1"/>
</dbReference>
<comment type="caution">
    <text evidence="9">The sequence shown here is derived from an EMBL/GenBank/DDBJ whole genome shotgun (WGS) entry which is preliminary data.</text>
</comment>
<evidence type="ECO:0000256" key="7">
    <source>
        <dbReference type="SAM" id="MobiDB-lite"/>
    </source>
</evidence>
<proteinExistence type="inferred from homology"/>
<keyword evidence="8" id="KW-0472">Membrane</keyword>
<keyword evidence="5" id="KW-0233">DNA recombination</keyword>
<organism evidence="9 10">
    <name type="scientific">Henriciella pelagia</name>
    <dbReference type="NCBI Taxonomy" id="1977912"/>
    <lineage>
        <taxon>Bacteria</taxon>
        <taxon>Pseudomonadati</taxon>
        <taxon>Pseudomonadota</taxon>
        <taxon>Alphaproteobacteria</taxon>
        <taxon>Hyphomonadales</taxon>
        <taxon>Hyphomonadaceae</taxon>
        <taxon>Henriciella</taxon>
    </lineage>
</organism>
<sequence length="454" mass="50708">MDPIVTIGQTGLDLIHVILFVASAALAGVLIWMRGEVRNRSGELERDLAHAESQRDELREERERLTQELKTQMLVSQEAREALAAAKARAEEDEKRFADLAQGVLRQAQKDFIDRADETFKKHREGAQGELKELMKPIGENFDEFKKRVADIEKVRAEDKSAIQEQVKAIGESLVRNTAETGKLVNALTAPKGGGRWGEMTLRNVMEQAGLSGHCDFNEQVFDQTEDGRQRPDAVIHLPGGRQIVIDSKVSLDAYMNAANSGDPQQRAVHLKAHATSVQRHVDTLASKSYQSNLDERVDFVAMFIPGENFFAAALEHAPNLLERAYSRNVIVTTPSTLIGLAKTVSYVWRQEKMAENAREAAKLGEELYRRMATMSEHMERLGKALNSAVGHYNSVNSSFDKRVLPTMRRFEELSIAPPDKQIGETKRIEATAEETDRTPELDFDGKGSKEDAA</sequence>
<name>A0ABQ1JUK1_9PROT</name>
<dbReference type="PANTHER" id="PTHR30563:SF0">
    <property type="entry name" value="DNA RECOMBINATION PROTEIN RMUC"/>
    <property type="match status" value="1"/>
</dbReference>
<dbReference type="Proteomes" id="UP000628854">
    <property type="component" value="Unassembled WGS sequence"/>
</dbReference>
<feature type="region of interest" description="Disordered" evidence="7">
    <location>
        <begin position="415"/>
        <end position="454"/>
    </location>
</feature>
<protein>
    <recommendedName>
        <fullName evidence="3">DNA recombination protein RmuC homolog</fullName>
    </recommendedName>
</protein>
<evidence type="ECO:0000256" key="5">
    <source>
        <dbReference type="ARBA" id="ARBA00023172"/>
    </source>
</evidence>
<evidence type="ECO:0000256" key="2">
    <source>
        <dbReference type="ARBA" id="ARBA00009840"/>
    </source>
</evidence>
<comment type="function">
    <text evidence="1">Involved in DNA recombination.</text>
</comment>
<evidence type="ECO:0000256" key="6">
    <source>
        <dbReference type="SAM" id="Coils"/>
    </source>
</evidence>
<feature type="transmembrane region" description="Helical" evidence="8">
    <location>
        <begin position="14"/>
        <end position="33"/>
    </location>
</feature>
<feature type="compositionally biased region" description="Basic and acidic residues" evidence="7">
    <location>
        <begin position="422"/>
        <end position="454"/>
    </location>
</feature>
<keyword evidence="10" id="KW-1185">Reference proteome</keyword>
<keyword evidence="4 6" id="KW-0175">Coiled coil</keyword>
<evidence type="ECO:0000313" key="10">
    <source>
        <dbReference type="Proteomes" id="UP000628854"/>
    </source>
</evidence>
<evidence type="ECO:0000256" key="8">
    <source>
        <dbReference type="SAM" id="Phobius"/>
    </source>
</evidence>
<keyword evidence="8" id="KW-0812">Transmembrane</keyword>
<reference evidence="10" key="1">
    <citation type="journal article" date="2019" name="Int. J. Syst. Evol. Microbiol.">
        <title>The Global Catalogue of Microorganisms (GCM) 10K type strain sequencing project: providing services to taxonomists for standard genome sequencing and annotation.</title>
        <authorList>
            <consortium name="The Broad Institute Genomics Platform"/>
            <consortium name="The Broad Institute Genome Sequencing Center for Infectious Disease"/>
            <person name="Wu L."/>
            <person name="Ma J."/>
        </authorList>
    </citation>
    <scope>NUCLEOTIDE SEQUENCE [LARGE SCALE GENOMIC DNA]</scope>
    <source>
        <strain evidence="10">CGMCC 1.15928</strain>
    </source>
</reference>
<evidence type="ECO:0000256" key="4">
    <source>
        <dbReference type="ARBA" id="ARBA00023054"/>
    </source>
</evidence>
<evidence type="ECO:0000313" key="9">
    <source>
        <dbReference type="EMBL" id="GGB78133.1"/>
    </source>
</evidence>
<feature type="coiled-coil region" evidence="6">
    <location>
        <begin position="41"/>
        <end position="96"/>
    </location>
</feature>
<keyword evidence="8" id="KW-1133">Transmembrane helix</keyword>